<dbReference type="OMA" id="CSIDVDH"/>
<name>A0A384JQZ0_BOTFB</name>
<proteinExistence type="predicted"/>
<dbReference type="InterPro" id="IPR050855">
    <property type="entry name" value="NDM-1-like"/>
</dbReference>
<reference evidence="3 4" key="3">
    <citation type="journal article" date="2017" name="Mol. Plant Pathol.">
        <title>A gapless genome sequence of the fungus Botrytis cinerea.</title>
        <authorList>
            <person name="Van Kan J.A."/>
            <person name="Stassen J.H."/>
            <person name="Mosbach A."/>
            <person name="Van Der Lee T.A."/>
            <person name="Faino L."/>
            <person name="Farmer A.D."/>
            <person name="Papasotiriou D.G."/>
            <person name="Zhou S."/>
            <person name="Seidl M.F."/>
            <person name="Cottam E."/>
            <person name="Edel D."/>
            <person name="Hahn M."/>
            <person name="Schwartz D.C."/>
            <person name="Dietrich R.A."/>
            <person name="Widdison S."/>
            <person name="Scalliet G."/>
        </authorList>
    </citation>
    <scope>NUCLEOTIDE SEQUENCE [LARGE SCALE GENOMIC DNA]</scope>
    <source>
        <strain evidence="3 4">B05.10</strain>
    </source>
</reference>
<sequence>MISISQSSIFFLGSFAALLGTSYCAPANSPLRVETFIHQDVSLNMVSSLVIGSEAAMLIDLPLAISSAKSLNAWVRTKTNKPIVAAFTSHNHPDHYLGARIFLDEFPNATFYANPNAVEGITIGAPITSAYWSSVIGPSEVVQNASVPTPFPYSFFTLPGDPEYPIHLIQPLTGDTVDETLFWIPSSRTLISGDTVYGGKMHIFMADMLTPELTASWVSTLDFLSNMKPKVIIPGHSLANVSFVGTENIKSTREYLEFWQTEVEAKGSDYYTPQELYQLLDQRFPGRHDSTSEVLLNITVENFGKGGTRFAHFIDFTVYTDEKELDGWEL</sequence>
<dbReference type="GeneID" id="5433534"/>
<dbReference type="CDD" id="cd07739">
    <property type="entry name" value="metallo-hydrolase-like_MBL-fold"/>
    <property type="match status" value="1"/>
</dbReference>
<dbReference type="OrthoDB" id="536211at2759"/>
<dbReference type="Gene3D" id="3.60.15.10">
    <property type="entry name" value="Ribonuclease Z/Hydroxyacylglutathione hydrolase-like"/>
    <property type="match status" value="1"/>
</dbReference>
<dbReference type="RefSeq" id="XP_001552998.1">
    <property type="nucleotide sequence ID" value="XM_001552948.2"/>
</dbReference>
<keyword evidence="4" id="KW-1185">Reference proteome</keyword>
<dbReference type="Pfam" id="PF00753">
    <property type="entry name" value="Lactamase_B"/>
    <property type="match status" value="1"/>
</dbReference>
<dbReference type="PANTHER" id="PTHR42951:SF14">
    <property type="entry name" value="METALLO-BETA-LACTAMASE SUPERFAMILY PROTEIN"/>
    <property type="match status" value="1"/>
</dbReference>
<dbReference type="AlphaFoldDB" id="A0A384JQZ0"/>
<feature type="domain" description="Metallo-beta-lactamase" evidence="2">
    <location>
        <begin position="45"/>
        <end position="236"/>
    </location>
</feature>
<dbReference type="Proteomes" id="UP000001798">
    <property type="component" value="Chromosome 8"/>
</dbReference>
<dbReference type="SUPFAM" id="SSF56281">
    <property type="entry name" value="Metallo-hydrolase/oxidoreductase"/>
    <property type="match status" value="1"/>
</dbReference>
<dbReference type="PANTHER" id="PTHR42951">
    <property type="entry name" value="METALLO-BETA-LACTAMASE DOMAIN-CONTAINING"/>
    <property type="match status" value="1"/>
</dbReference>
<organism evidence="3 4">
    <name type="scientific">Botryotinia fuckeliana (strain B05.10)</name>
    <name type="common">Noble rot fungus</name>
    <name type="synonym">Botrytis cinerea</name>
    <dbReference type="NCBI Taxonomy" id="332648"/>
    <lineage>
        <taxon>Eukaryota</taxon>
        <taxon>Fungi</taxon>
        <taxon>Dikarya</taxon>
        <taxon>Ascomycota</taxon>
        <taxon>Pezizomycotina</taxon>
        <taxon>Leotiomycetes</taxon>
        <taxon>Helotiales</taxon>
        <taxon>Sclerotiniaceae</taxon>
        <taxon>Botrytis</taxon>
    </lineage>
</organism>
<dbReference type="KEGG" id="bfu:BCIN_08g05280"/>
<accession>A0A384JQZ0</accession>
<evidence type="ECO:0000313" key="4">
    <source>
        <dbReference type="Proteomes" id="UP000001798"/>
    </source>
</evidence>
<feature type="chain" id="PRO_5016574541" description="Metallo-beta-lactamase domain-containing protein" evidence="1">
    <location>
        <begin position="25"/>
        <end position="330"/>
    </location>
</feature>
<dbReference type="EMBL" id="CP009812">
    <property type="protein sequence ID" value="ATZ52911.1"/>
    <property type="molecule type" value="Genomic_DNA"/>
</dbReference>
<dbReference type="SMART" id="SM00849">
    <property type="entry name" value="Lactamase_B"/>
    <property type="match status" value="1"/>
</dbReference>
<reference evidence="3 4" key="1">
    <citation type="journal article" date="2011" name="PLoS Genet.">
        <title>Genomic analysis of the necrotrophic fungal pathogens Sclerotinia sclerotiorum and Botrytis cinerea.</title>
        <authorList>
            <person name="Amselem J."/>
            <person name="Cuomo C.A."/>
            <person name="van Kan J.A."/>
            <person name="Viaud M."/>
            <person name="Benito E.P."/>
            <person name="Couloux A."/>
            <person name="Coutinho P.M."/>
            <person name="de Vries R.P."/>
            <person name="Dyer P.S."/>
            <person name="Fillinger S."/>
            <person name="Fournier E."/>
            <person name="Gout L."/>
            <person name="Hahn M."/>
            <person name="Kohn L."/>
            <person name="Lapalu N."/>
            <person name="Plummer K.M."/>
            <person name="Pradier J.M."/>
            <person name="Quevillon E."/>
            <person name="Sharon A."/>
            <person name="Simon A."/>
            <person name="ten Have A."/>
            <person name="Tudzynski B."/>
            <person name="Tudzynski P."/>
            <person name="Wincker P."/>
            <person name="Andrew M."/>
            <person name="Anthouard V."/>
            <person name="Beever R.E."/>
            <person name="Beffa R."/>
            <person name="Benoit I."/>
            <person name="Bouzid O."/>
            <person name="Brault B."/>
            <person name="Chen Z."/>
            <person name="Choquer M."/>
            <person name="Collemare J."/>
            <person name="Cotton P."/>
            <person name="Danchin E.G."/>
            <person name="Da Silva C."/>
            <person name="Gautier A."/>
            <person name="Giraud C."/>
            <person name="Giraud T."/>
            <person name="Gonzalez C."/>
            <person name="Grossetete S."/>
            <person name="Guldener U."/>
            <person name="Henrissat B."/>
            <person name="Howlett B.J."/>
            <person name="Kodira C."/>
            <person name="Kretschmer M."/>
            <person name="Lappartient A."/>
            <person name="Leroch M."/>
            <person name="Levis C."/>
            <person name="Mauceli E."/>
            <person name="Neuveglise C."/>
            <person name="Oeser B."/>
            <person name="Pearson M."/>
            <person name="Poulain J."/>
            <person name="Poussereau N."/>
            <person name="Quesneville H."/>
            <person name="Rascle C."/>
            <person name="Schumacher J."/>
            <person name="Segurens B."/>
            <person name="Sexton A."/>
            <person name="Silva E."/>
            <person name="Sirven C."/>
            <person name="Soanes D.M."/>
            <person name="Talbot N.J."/>
            <person name="Templeton M."/>
            <person name="Yandava C."/>
            <person name="Yarden O."/>
            <person name="Zeng Q."/>
            <person name="Rollins J.A."/>
            <person name="Lebrun M.H."/>
            <person name="Dickman M."/>
        </authorList>
    </citation>
    <scope>NUCLEOTIDE SEQUENCE [LARGE SCALE GENOMIC DNA]</scope>
    <source>
        <strain evidence="3 4">B05.10</strain>
    </source>
</reference>
<dbReference type="InterPro" id="IPR001279">
    <property type="entry name" value="Metallo-B-lactamas"/>
</dbReference>
<dbReference type="VEuPathDB" id="FungiDB:Bcin08g05280"/>
<evidence type="ECO:0000313" key="3">
    <source>
        <dbReference type="EMBL" id="ATZ52911.1"/>
    </source>
</evidence>
<feature type="signal peptide" evidence="1">
    <location>
        <begin position="1"/>
        <end position="24"/>
    </location>
</feature>
<evidence type="ECO:0000256" key="1">
    <source>
        <dbReference type="SAM" id="SignalP"/>
    </source>
</evidence>
<reference evidence="3 4" key="2">
    <citation type="journal article" date="2012" name="Eukaryot. Cell">
        <title>Genome update of Botrytis cinerea strains B05.10 and T4.</title>
        <authorList>
            <person name="Staats M."/>
            <person name="van Kan J.A."/>
        </authorList>
    </citation>
    <scope>NUCLEOTIDE SEQUENCE [LARGE SCALE GENOMIC DNA]</scope>
    <source>
        <strain evidence="3 4">B05.10</strain>
    </source>
</reference>
<gene>
    <name evidence="3" type="ORF">BCIN_08g05280</name>
</gene>
<dbReference type="InterPro" id="IPR036866">
    <property type="entry name" value="RibonucZ/Hydroxyglut_hydro"/>
</dbReference>
<evidence type="ECO:0000259" key="2">
    <source>
        <dbReference type="SMART" id="SM00849"/>
    </source>
</evidence>
<protein>
    <recommendedName>
        <fullName evidence="2">Metallo-beta-lactamase domain-containing protein</fullName>
    </recommendedName>
</protein>
<keyword evidence="1" id="KW-0732">Signal</keyword>